<protein>
    <submittedName>
        <fullName evidence="1">Roundabout 2</fullName>
    </submittedName>
</protein>
<gene>
    <name evidence="1" type="primary">ROBO2_6</name>
    <name evidence="1" type="ORF">K3G42_018753</name>
</gene>
<sequence length="113" mass="12718">MVLVLRDDFRQNPTDVVVAAGEPAILECQPPRGHPEPSIYWKKDKIRIDDREDRISIRGGKLMISNTRKSDAGMYTCVGTNMVGERDSDPAELTVFGSLIQYDTAASKKNYWT</sequence>
<reference evidence="1" key="1">
    <citation type="submission" date="2021-08" db="EMBL/GenBank/DDBJ databases">
        <title>The first chromosome-level gecko genome reveals the dynamic sex chromosomes of Neotropical dwarf geckos (Sphaerodactylidae: Sphaerodactylus).</title>
        <authorList>
            <person name="Pinto B.J."/>
            <person name="Keating S.E."/>
            <person name="Gamble T."/>
        </authorList>
    </citation>
    <scope>NUCLEOTIDE SEQUENCE</scope>
    <source>
        <strain evidence="1">TG3544</strain>
    </source>
</reference>
<comment type="caution">
    <text evidence="1">The sequence shown here is derived from an EMBL/GenBank/DDBJ whole genome shotgun (WGS) entry which is preliminary data.</text>
</comment>
<evidence type="ECO:0000313" key="2">
    <source>
        <dbReference type="Proteomes" id="UP000827872"/>
    </source>
</evidence>
<dbReference type="Proteomes" id="UP000827872">
    <property type="component" value="Linkage Group LG04"/>
</dbReference>
<accession>A0ACB8FHD4</accession>
<evidence type="ECO:0000313" key="1">
    <source>
        <dbReference type="EMBL" id="KAH8004758.1"/>
    </source>
</evidence>
<dbReference type="EMBL" id="CM037617">
    <property type="protein sequence ID" value="KAH8004758.1"/>
    <property type="molecule type" value="Genomic_DNA"/>
</dbReference>
<organism evidence="1 2">
    <name type="scientific">Sphaerodactylus townsendi</name>
    <dbReference type="NCBI Taxonomy" id="933632"/>
    <lineage>
        <taxon>Eukaryota</taxon>
        <taxon>Metazoa</taxon>
        <taxon>Chordata</taxon>
        <taxon>Craniata</taxon>
        <taxon>Vertebrata</taxon>
        <taxon>Euteleostomi</taxon>
        <taxon>Lepidosauria</taxon>
        <taxon>Squamata</taxon>
        <taxon>Bifurcata</taxon>
        <taxon>Gekkota</taxon>
        <taxon>Sphaerodactylidae</taxon>
        <taxon>Sphaerodactylus</taxon>
    </lineage>
</organism>
<keyword evidence="2" id="KW-1185">Reference proteome</keyword>
<name>A0ACB8FHD4_9SAUR</name>
<proteinExistence type="predicted"/>